<dbReference type="Proteomes" id="UP001157167">
    <property type="component" value="Unassembled WGS sequence"/>
</dbReference>
<dbReference type="SUPFAM" id="SSF109604">
    <property type="entry name" value="HD-domain/PDEase-like"/>
    <property type="match status" value="1"/>
</dbReference>
<protein>
    <recommendedName>
        <fullName evidence="1">HDOD domain-containing protein</fullName>
    </recommendedName>
</protein>
<dbReference type="EMBL" id="BSPX01000022">
    <property type="protein sequence ID" value="GLT22325.1"/>
    <property type="molecule type" value="Genomic_DNA"/>
</dbReference>
<sequence length="291" mass="32570">MTNQPKPAHPVVDALLERSIRDIDIPPRPQIIDRIRHEMHRDEPDMFMVGRLISRDVSLAAGLIKTANSPYFGFSLRVRSVNEALMMLGLDAASRAIAAISLHKAFPNSAHYERFWHTSAEIAALSGWLAQHLAVPCVRADDAYTFGLFRDCGIVILLRRFGTYRDILMRANRDSERLFTAHELDALPTHHAVVGSLLAQNWWLPEIISQAIRSHHDPEMLDRFDSGLPLASRRLVAIAQTAERLVQLATGGSQTREWDKLGPSCLRLLDLDEEALAGLVEPAAALLKRID</sequence>
<dbReference type="PANTHER" id="PTHR33525">
    <property type="match status" value="1"/>
</dbReference>
<dbReference type="InterPro" id="IPR052340">
    <property type="entry name" value="RNase_Y/CdgJ"/>
</dbReference>
<dbReference type="PROSITE" id="PS51833">
    <property type="entry name" value="HDOD"/>
    <property type="match status" value="1"/>
</dbReference>
<organism evidence="2 3">
    <name type="scientific">Zoogloea oryzae</name>
    <dbReference type="NCBI Taxonomy" id="310767"/>
    <lineage>
        <taxon>Bacteria</taxon>
        <taxon>Pseudomonadati</taxon>
        <taxon>Pseudomonadota</taxon>
        <taxon>Betaproteobacteria</taxon>
        <taxon>Rhodocyclales</taxon>
        <taxon>Zoogloeaceae</taxon>
        <taxon>Zoogloea</taxon>
    </lineage>
</organism>
<evidence type="ECO:0000313" key="2">
    <source>
        <dbReference type="EMBL" id="GLT22325.1"/>
    </source>
</evidence>
<dbReference type="Gene3D" id="1.10.3210.10">
    <property type="entry name" value="Hypothetical protein af1432"/>
    <property type="match status" value="1"/>
</dbReference>
<reference evidence="3" key="1">
    <citation type="journal article" date="2019" name="Int. J. Syst. Evol. Microbiol.">
        <title>The Global Catalogue of Microorganisms (GCM) 10K type strain sequencing project: providing services to taxonomists for standard genome sequencing and annotation.</title>
        <authorList>
            <consortium name="The Broad Institute Genomics Platform"/>
            <consortium name="The Broad Institute Genome Sequencing Center for Infectious Disease"/>
            <person name="Wu L."/>
            <person name="Ma J."/>
        </authorList>
    </citation>
    <scope>NUCLEOTIDE SEQUENCE [LARGE SCALE GENOMIC DNA]</scope>
    <source>
        <strain evidence="3">NBRC 102407</strain>
    </source>
</reference>
<dbReference type="PANTHER" id="PTHR33525:SF6">
    <property type="entry name" value="HDOD DOMAIN-CONTAINING PROTEIN"/>
    <property type="match status" value="1"/>
</dbReference>
<keyword evidence="3" id="KW-1185">Reference proteome</keyword>
<evidence type="ECO:0000259" key="1">
    <source>
        <dbReference type="PROSITE" id="PS51833"/>
    </source>
</evidence>
<dbReference type="InterPro" id="IPR013976">
    <property type="entry name" value="HDOD"/>
</dbReference>
<evidence type="ECO:0000313" key="3">
    <source>
        <dbReference type="Proteomes" id="UP001157167"/>
    </source>
</evidence>
<name>A0ABQ6FCU1_9RHOO</name>
<feature type="domain" description="HDOD" evidence="1">
    <location>
        <begin position="25"/>
        <end position="218"/>
    </location>
</feature>
<dbReference type="RefSeq" id="WP_284187643.1">
    <property type="nucleotide sequence ID" value="NZ_BSPX01000022.1"/>
</dbReference>
<proteinExistence type="predicted"/>
<accession>A0ABQ6FCU1</accession>
<gene>
    <name evidence="2" type="ORF">GCM10007933_17840</name>
</gene>
<dbReference type="Pfam" id="PF08668">
    <property type="entry name" value="HDOD"/>
    <property type="match status" value="1"/>
</dbReference>
<comment type="caution">
    <text evidence="2">The sequence shown here is derived from an EMBL/GenBank/DDBJ whole genome shotgun (WGS) entry which is preliminary data.</text>
</comment>